<dbReference type="Proteomes" id="UP001500503">
    <property type="component" value="Unassembled WGS sequence"/>
</dbReference>
<dbReference type="PANTHER" id="PTHR43394:SF1">
    <property type="entry name" value="ATP-BINDING CASSETTE SUB-FAMILY B MEMBER 10, MITOCHONDRIAL"/>
    <property type="match status" value="1"/>
</dbReference>
<feature type="region of interest" description="Disordered" evidence="7">
    <location>
        <begin position="1"/>
        <end position="47"/>
    </location>
</feature>
<feature type="transmembrane region" description="Helical" evidence="8">
    <location>
        <begin position="238"/>
        <end position="255"/>
    </location>
</feature>
<feature type="transmembrane region" description="Helical" evidence="8">
    <location>
        <begin position="99"/>
        <end position="120"/>
    </location>
</feature>
<dbReference type="PROSITE" id="PS00211">
    <property type="entry name" value="ABC_TRANSPORTER_1"/>
    <property type="match status" value="1"/>
</dbReference>
<feature type="domain" description="ABC transporter" evidence="9">
    <location>
        <begin position="418"/>
        <end position="655"/>
    </location>
</feature>
<dbReference type="SUPFAM" id="SSF90123">
    <property type="entry name" value="ABC transporter transmembrane region"/>
    <property type="match status" value="1"/>
</dbReference>
<evidence type="ECO:0000313" key="11">
    <source>
        <dbReference type="EMBL" id="GAA4501781.1"/>
    </source>
</evidence>
<dbReference type="EMBL" id="BAABHF010000026">
    <property type="protein sequence ID" value="GAA4501781.1"/>
    <property type="molecule type" value="Genomic_DNA"/>
</dbReference>
<gene>
    <name evidence="11" type="ORF">GCM10023191_052340</name>
</gene>
<feature type="transmembrane region" description="Helical" evidence="8">
    <location>
        <begin position="339"/>
        <end position="365"/>
    </location>
</feature>
<dbReference type="SUPFAM" id="SSF52540">
    <property type="entry name" value="P-loop containing nucleoside triphosphate hydrolases"/>
    <property type="match status" value="1"/>
</dbReference>
<keyword evidence="4 11" id="KW-0067">ATP-binding</keyword>
<dbReference type="InterPro" id="IPR003593">
    <property type="entry name" value="AAA+_ATPase"/>
</dbReference>
<dbReference type="Gene3D" id="1.20.1560.10">
    <property type="entry name" value="ABC transporter type 1, transmembrane domain"/>
    <property type="match status" value="1"/>
</dbReference>
<keyword evidence="2 8" id="KW-0812">Transmembrane</keyword>
<dbReference type="SMART" id="SM00382">
    <property type="entry name" value="AAA"/>
    <property type="match status" value="1"/>
</dbReference>
<organism evidence="11 12">
    <name type="scientific">Actinoallomurus oryzae</name>
    <dbReference type="NCBI Taxonomy" id="502180"/>
    <lineage>
        <taxon>Bacteria</taxon>
        <taxon>Bacillati</taxon>
        <taxon>Actinomycetota</taxon>
        <taxon>Actinomycetes</taxon>
        <taxon>Streptosporangiales</taxon>
        <taxon>Thermomonosporaceae</taxon>
        <taxon>Actinoallomurus</taxon>
    </lineage>
</organism>
<evidence type="ECO:0000256" key="3">
    <source>
        <dbReference type="ARBA" id="ARBA00022741"/>
    </source>
</evidence>
<accession>A0ABP8QFU1</accession>
<evidence type="ECO:0000256" key="1">
    <source>
        <dbReference type="ARBA" id="ARBA00004651"/>
    </source>
</evidence>
<evidence type="ECO:0000256" key="6">
    <source>
        <dbReference type="ARBA" id="ARBA00023136"/>
    </source>
</evidence>
<evidence type="ECO:0000256" key="7">
    <source>
        <dbReference type="SAM" id="MobiDB-lite"/>
    </source>
</evidence>
<keyword evidence="12" id="KW-1185">Reference proteome</keyword>
<feature type="compositionally biased region" description="Low complexity" evidence="7">
    <location>
        <begin position="33"/>
        <end position="42"/>
    </location>
</feature>
<name>A0ABP8QFU1_9ACTN</name>
<evidence type="ECO:0000259" key="9">
    <source>
        <dbReference type="PROSITE" id="PS50893"/>
    </source>
</evidence>
<dbReference type="InterPro" id="IPR039421">
    <property type="entry name" value="Type_1_exporter"/>
</dbReference>
<evidence type="ECO:0000313" key="12">
    <source>
        <dbReference type="Proteomes" id="UP001500503"/>
    </source>
</evidence>
<evidence type="ECO:0000256" key="5">
    <source>
        <dbReference type="ARBA" id="ARBA00022989"/>
    </source>
</evidence>
<dbReference type="PANTHER" id="PTHR43394">
    <property type="entry name" value="ATP-DEPENDENT PERMEASE MDL1, MITOCHONDRIAL"/>
    <property type="match status" value="1"/>
</dbReference>
<evidence type="ECO:0000256" key="8">
    <source>
        <dbReference type="SAM" id="Phobius"/>
    </source>
</evidence>
<evidence type="ECO:0000256" key="2">
    <source>
        <dbReference type="ARBA" id="ARBA00022692"/>
    </source>
</evidence>
<comment type="subcellular location">
    <subcellularLocation>
        <location evidence="1">Cell membrane</location>
        <topology evidence="1">Multi-pass membrane protein</topology>
    </subcellularLocation>
</comment>
<protein>
    <submittedName>
        <fullName evidence="11">ABC transporter ATP-binding protein</fullName>
    </submittedName>
</protein>
<evidence type="ECO:0000256" key="4">
    <source>
        <dbReference type="ARBA" id="ARBA00022840"/>
    </source>
</evidence>
<dbReference type="Pfam" id="PF00005">
    <property type="entry name" value="ABC_tran"/>
    <property type="match status" value="1"/>
</dbReference>
<dbReference type="GO" id="GO:0005524">
    <property type="term" value="F:ATP binding"/>
    <property type="evidence" value="ECO:0007669"/>
    <property type="project" value="UniProtKB-KW"/>
</dbReference>
<dbReference type="RefSeq" id="WP_345468421.1">
    <property type="nucleotide sequence ID" value="NZ_BAABHF010000026.1"/>
</dbReference>
<dbReference type="InterPro" id="IPR003439">
    <property type="entry name" value="ABC_transporter-like_ATP-bd"/>
</dbReference>
<dbReference type="PROSITE" id="PS50893">
    <property type="entry name" value="ABC_TRANSPORTER_2"/>
    <property type="match status" value="1"/>
</dbReference>
<feature type="transmembrane region" description="Helical" evidence="8">
    <location>
        <begin position="211"/>
        <end position="232"/>
    </location>
</feature>
<dbReference type="InterPro" id="IPR027417">
    <property type="entry name" value="P-loop_NTPase"/>
</dbReference>
<keyword evidence="6 8" id="KW-0472">Membrane</keyword>
<dbReference type="InterPro" id="IPR017871">
    <property type="entry name" value="ABC_transporter-like_CS"/>
</dbReference>
<feature type="compositionally biased region" description="Acidic residues" evidence="7">
    <location>
        <begin position="1"/>
        <end position="21"/>
    </location>
</feature>
<comment type="caution">
    <text evidence="11">The sequence shown here is derived from an EMBL/GenBank/DDBJ whole genome shotgun (WGS) entry which is preliminary data.</text>
</comment>
<reference evidence="12" key="1">
    <citation type="journal article" date="2019" name="Int. J. Syst. Evol. Microbiol.">
        <title>The Global Catalogue of Microorganisms (GCM) 10K type strain sequencing project: providing services to taxonomists for standard genome sequencing and annotation.</title>
        <authorList>
            <consortium name="The Broad Institute Genomics Platform"/>
            <consortium name="The Broad Institute Genome Sequencing Center for Infectious Disease"/>
            <person name="Wu L."/>
            <person name="Ma J."/>
        </authorList>
    </citation>
    <scope>NUCLEOTIDE SEQUENCE [LARGE SCALE GENOMIC DNA]</scope>
    <source>
        <strain evidence="12">JCM 17933</strain>
    </source>
</reference>
<dbReference type="Gene3D" id="3.40.50.300">
    <property type="entry name" value="P-loop containing nucleotide triphosphate hydrolases"/>
    <property type="match status" value="1"/>
</dbReference>
<proteinExistence type="predicted"/>
<dbReference type="PROSITE" id="PS50929">
    <property type="entry name" value="ABC_TM1F"/>
    <property type="match status" value="1"/>
</dbReference>
<keyword evidence="5 8" id="KW-1133">Transmembrane helix</keyword>
<dbReference type="InterPro" id="IPR036640">
    <property type="entry name" value="ABC1_TM_sf"/>
</dbReference>
<feature type="transmembrane region" description="Helical" evidence="8">
    <location>
        <begin position="140"/>
        <end position="160"/>
    </location>
</feature>
<sequence length="676" mass="71951">MEETPSADTVRDDDGEQEQDDIPGGRAATGQSDAAAPGTGDAPGKEDVLPTVATLHWYDHAEAAATARFTAVARRLPALVGQALRLAWRAGPADTVTTVALNLMSGVFTALGLLATTGVLDALLAAGPTPERVRAALPSLLLVGGAAILRSLLSAAAGWAQASLTPRVQQRAEVELYEVTSRIDLASYDDSEFYEALMRAEGPGASAAQQVVSATIDIVTGATSFVAAAIAITTLHPVLLPLLLVTALPEAWAAIRVARSRYLMMVQTVGPRYHSVILGDLLSNRRYAADLRSYTLQGLLLAQYRRVADVYRDAQLRLARKNVATRLAGDAGSGLAGGLVYLVLALLLAAAWLPLAVAGTAVLAIRTSRAALSQLVHAVNECYEQGLYLTDYTTFLATARTHLSPTATADVSGGFAAITVENVSFTYPGADEPALRDVSLTLPAGQIMALVGENGSGKSTLAKLLAHLYTPGSGRIRWDGVDLADADAQAVRSRVAVIAQDHAHWPMTARANVVLGDEDDPARLDRAAVSAGTDEVVASLPHGWDTMLDRRFKDSHELSGGQWQRVAVSRGFYRDAPLIICDEPSSNLDARAEHTLFEAIRRHMRGRTVVLITHRLANIRDADVIHVLEHGRITAGGTHDELMAREGAYRELYLLQAAAYETTPQAPEEDARSSLA</sequence>
<dbReference type="InterPro" id="IPR011527">
    <property type="entry name" value="ABC1_TM_dom"/>
</dbReference>
<feature type="domain" description="ABC transmembrane type-1" evidence="10">
    <location>
        <begin position="96"/>
        <end position="384"/>
    </location>
</feature>
<keyword evidence="3" id="KW-0547">Nucleotide-binding</keyword>
<evidence type="ECO:0000259" key="10">
    <source>
        <dbReference type="PROSITE" id="PS50929"/>
    </source>
</evidence>